<proteinExistence type="inferred from homology"/>
<evidence type="ECO:0000256" key="11">
    <source>
        <dbReference type="ARBA" id="ARBA00047365"/>
    </source>
</evidence>
<comment type="function">
    <text evidence="2 12">Activation of anaerobic ribonucleoside-triphosphate reductase under anaerobic conditions by generation of an organic free radical, using S-adenosylmethionine and reduced flavodoxin as cosubstrates to produce 5'-deoxy-adenosine.</text>
</comment>
<comment type="cofactor">
    <cofactor evidence="1">
        <name>[4Fe-4S] cluster</name>
        <dbReference type="ChEBI" id="CHEBI:49883"/>
    </cofactor>
</comment>
<dbReference type="GO" id="GO:0004748">
    <property type="term" value="F:ribonucleoside-diphosphate reductase activity, thioredoxin disulfide as acceptor"/>
    <property type="evidence" value="ECO:0007669"/>
    <property type="project" value="TreeGrafter"/>
</dbReference>
<name>K6VPA7_9MICO</name>
<dbReference type="AlphaFoldDB" id="K6VPA7"/>
<dbReference type="InterPro" id="IPR013785">
    <property type="entry name" value="Aldolase_TIM"/>
</dbReference>
<dbReference type="SUPFAM" id="SSF102114">
    <property type="entry name" value="Radical SAM enzymes"/>
    <property type="match status" value="1"/>
</dbReference>
<evidence type="ECO:0000256" key="10">
    <source>
        <dbReference type="ARBA" id="ARBA00023014"/>
    </source>
</evidence>
<evidence type="ECO:0000256" key="9">
    <source>
        <dbReference type="ARBA" id="ARBA00023004"/>
    </source>
</evidence>
<dbReference type="Proteomes" id="UP000008495">
    <property type="component" value="Unassembled WGS sequence"/>
</dbReference>
<dbReference type="PIRSF" id="PIRSF000368">
    <property type="entry name" value="NrdG"/>
    <property type="match status" value="1"/>
</dbReference>
<dbReference type="InterPro" id="IPR007197">
    <property type="entry name" value="rSAM"/>
</dbReference>
<evidence type="ECO:0000256" key="12">
    <source>
        <dbReference type="PIRNR" id="PIRNR000368"/>
    </source>
</evidence>
<dbReference type="SFLD" id="SFLDF00299">
    <property type="entry name" value="anaerobic_ribonucleoside-triph"/>
    <property type="match status" value="1"/>
</dbReference>
<evidence type="ECO:0000256" key="1">
    <source>
        <dbReference type="ARBA" id="ARBA00001966"/>
    </source>
</evidence>
<evidence type="ECO:0000313" key="14">
    <source>
        <dbReference type="Proteomes" id="UP000008495"/>
    </source>
</evidence>
<dbReference type="InterPro" id="IPR012837">
    <property type="entry name" value="NrdG"/>
</dbReference>
<keyword evidence="6" id="KW-0949">S-adenosyl-L-methionine</keyword>
<comment type="catalytic activity">
    <reaction evidence="11">
        <text>glycyl-[protein] + reduced [flavodoxin] + S-adenosyl-L-methionine = glycin-2-yl radical-[protein] + semiquinone [flavodoxin] + 5'-deoxyadenosine + L-methionine + H(+)</text>
        <dbReference type="Rhea" id="RHEA:61976"/>
        <dbReference type="Rhea" id="RHEA-COMP:10622"/>
        <dbReference type="Rhea" id="RHEA-COMP:14480"/>
        <dbReference type="Rhea" id="RHEA-COMP:15993"/>
        <dbReference type="Rhea" id="RHEA-COMP:15994"/>
        <dbReference type="ChEBI" id="CHEBI:15378"/>
        <dbReference type="ChEBI" id="CHEBI:17319"/>
        <dbReference type="ChEBI" id="CHEBI:29947"/>
        <dbReference type="ChEBI" id="CHEBI:32722"/>
        <dbReference type="ChEBI" id="CHEBI:57618"/>
        <dbReference type="ChEBI" id="CHEBI:57844"/>
        <dbReference type="ChEBI" id="CHEBI:59789"/>
        <dbReference type="ChEBI" id="CHEBI:140311"/>
    </reaction>
</comment>
<dbReference type="GO" id="GO:0046872">
    <property type="term" value="F:metal ion binding"/>
    <property type="evidence" value="ECO:0007669"/>
    <property type="project" value="UniProtKB-KW"/>
</dbReference>
<keyword evidence="9" id="KW-0408">Iron</keyword>
<dbReference type="InterPro" id="IPR058240">
    <property type="entry name" value="rSAM_sf"/>
</dbReference>
<dbReference type="RefSeq" id="WP_006503289.1">
    <property type="nucleotide sequence ID" value="NZ_BAGZ01000010.1"/>
</dbReference>
<keyword evidence="8 12" id="KW-0560">Oxidoreductase</keyword>
<dbReference type="PANTHER" id="PTHR30352">
    <property type="entry name" value="PYRUVATE FORMATE-LYASE-ACTIVATING ENZYME"/>
    <property type="match status" value="1"/>
</dbReference>
<dbReference type="eggNOG" id="COG0602">
    <property type="taxonomic scope" value="Bacteria"/>
</dbReference>
<keyword evidence="10" id="KW-0411">Iron-sulfur</keyword>
<dbReference type="InterPro" id="IPR034457">
    <property type="entry name" value="Organic_radical-activating"/>
</dbReference>
<dbReference type="Gene3D" id="3.20.20.70">
    <property type="entry name" value="Aldolase class I"/>
    <property type="match status" value="1"/>
</dbReference>
<organism evidence="13 14">
    <name type="scientific">Austwickia chelonae NBRC 105200</name>
    <dbReference type="NCBI Taxonomy" id="1184607"/>
    <lineage>
        <taxon>Bacteria</taxon>
        <taxon>Bacillati</taxon>
        <taxon>Actinomycetota</taxon>
        <taxon>Actinomycetes</taxon>
        <taxon>Micrococcales</taxon>
        <taxon>Dermatophilaceae</taxon>
        <taxon>Austwickia</taxon>
    </lineage>
</organism>
<dbReference type="GO" id="GO:0043365">
    <property type="term" value="F:[formate-C-acetyltransferase]-activating enzyme activity"/>
    <property type="evidence" value="ECO:0007669"/>
    <property type="project" value="InterPro"/>
</dbReference>
<dbReference type="PROSITE" id="PS01087">
    <property type="entry name" value="RADICAL_ACTIVATING"/>
    <property type="match status" value="1"/>
</dbReference>
<evidence type="ECO:0000256" key="2">
    <source>
        <dbReference type="ARBA" id="ARBA00003852"/>
    </source>
</evidence>
<dbReference type="Pfam" id="PF13353">
    <property type="entry name" value="Fer4_12"/>
    <property type="match status" value="1"/>
</dbReference>
<dbReference type="OrthoDB" id="9782387at2"/>
<dbReference type="SFLD" id="SFLDG01066">
    <property type="entry name" value="organic_radical-activating_enz"/>
    <property type="match status" value="1"/>
</dbReference>
<dbReference type="SFLD" id="SFLDG01063">
    <property type="entry name" value="activating_enzymes__group_1"/>
    <property type="match status" value="1"/>
</dbReference>
<comment type="caution">
    <text evidence="13">The sequence shown here is derived from an EMBL/GenBank/DDBJ whole genome shotgun (WGS) entry which is preliminary data.</text>
</comment>
<keyword evidence="7" id="KW-0479">Metal-binding</keyword>
<sequence length="164" mass="17596">MRIAGRVQDSIVDGPGLRYVVFAQGCDLSCTGCQNPQSQPFEAGTVVSVDTLIAEMQDNPLTGGLTLSGGEPTRQAGPAARLASAAKERGLNVWCYSGYRVEHLLRRARTEPELGELLHLVDVLVDGPFVLARRSLSLPWRGSTNQRLVDLPATLVSGEIRLAG</sequence>
<evidence type="ECO:0000256" key="3">
    <source>
        <dbReference type="ARBA" id="ARBA00009777"/>
    </source>
</evidence>
<dbReference type="EMBL" id="BAGZ01000010">
    <property type="protein sequence ID" value="GAB78534.1"/>
    <property type="molecule type" value="Genomic_DNA"/>
</dbReference>
<keyword evidence="14" id="KW-1185">Reference proteome</keyword>
<evidence type="ECO:0000256" key="5">
    <source>
        <dbReference type="ARBA" id="ARBA00022485"/>
    </source>
</evidence>
<dbReference type="SFLD" id="SFLDS00029">
    <property type="entry name" value="Radical_SAM"/>
    <property type="match status" value="1"/>
</dbReference>
<evidence type="ECO:0000256" key="6">
    <source>
        <dbReference type="ARBA" id="ARBA00022691"/>
    </source>
</evidence>
<reference evidence="13 14" key="1">
    <citation type="submission" date="2012-08" db="EMBL/GenBank/DDBJ databases">
        <title>Whole genome shotgun sequence of Austwickia chelonae NBRC 105200.</title>
        <authorList>
            <person name="Yoshida I."/>
            <person name="Hosoyama A."/>
            <person name="Tsuchikane K."/>
            <person name="Katsumata H."/>
            <person name="Ando Y."/>
            <person name="Ohji S."/>
            <person name="Hamada M."/>
            <person name="Tamura T."/>
            <person name="Yamazoe A."/>
            <person name="Yamazaki S."/>
            <person name="Fujita N."/>
        </authorList>
    </citation>
    <scope>NUCLEOTIDE SEQUENCE [LARGE SCALE GENOMIC DNA]</scope>
    <source>
        <strain evidence="13 14">NBRC 105200</strain>
    </source>
</reference>
<evidence type="ECO:0000313" key="13">
    <source>
        <dbReference type="EMBL" id="GAB78534.1"/>
    </source>
</evidence>
<dbReference type="GO" id="GO:0051539">
    <property type="term" value="F:4 iron, 4 sulfur cluster binding"/>
    <property type="evidence" value="ECO:0007669"/>
    <property type="project" value="UniProtKB-KW"/>
</dbReference>
<gene>
    <name evidence="13" type="primary">nrdG</name>
    <name evidence="13" type="ORF">AUCHE_10_00010</name>
</gene>
<dbReference type="PANTHER" id="PTHR30352:SF2">
    <property type="entry name" value="ANAEROBIC RIBONUCLEOSIDE-TRIPHOSPHATE REDUCTASE-ACTIVATING PROTEIN"/>
    <property type="match status" value="1"/>
</dbReference>
<dbReference type="InterPro" id="IPR001989">
    <property type="entry name" value="Radical_activat_CS"/>
</dbReference>
<dbReference type="STRING" id="100225.SAMN05421595_2810"/>
<protein>
    <recommendedName>
        <fullName evidence="4 12">Anaerobic ribonucleoside-triphosphate reductase-activating protein</fullName>
        <ecNumber evidence="12">1.97.1.-</ecNumber>
    </recommendedName>
</protein>
<dbReference type="EC" id="1.97.1.-" evidence="12"/>
<accession>K6VPA7</accession>
<keyword evidence="5" id="KW-0004">4Fe-4S</keyword>
<comment type="similarity">
    <text evidence="3 12">Belongs to the organic radical-activating enzymes family.</text>
</comment>
<evidence type="ECO:0000256" key="4">
    <source>
        <dbReference type="ARBA" id="ARBA00014281"/>
    </source>
</evidence>
<evidence type="ECO:0000256" key="8">
    <source>
        <dbReference type="ARBA" id="ARBA00023002"/>
    </source>
</evidence>
<evidence type="ECO:0000256" key="7">
    <source>
        <dbReference type="ARBA" id="ARBA00022723"/>
    </source>
</evidence>